<evidence type="ECO:0000313" key="2">
    <source>
        <dbReference type="Proteomes" id="UP000054387"/>
    </source>
</evidence>
<keyword evidence="2" id="KW-1185">Reference proteome</keyword>
<accession>A0A0W1RBW7</accession>
<gene>
    <name evidence="1" type="ORF">AUR64_04495</name>
</gene>
<sequence length="185" mass="21133">MRKPAFGRTAIRTRRTVRRVAAPLVESIRSGTDWAESRLGSQRPNRSWQRVWLTRNDVRWRKAGTVVECFGVADGYLATVEYTDRNVTWQLTKGPVPLASALAAVALYLQHEVTPHIDADGRMFVATVDGRPIEALRNYADKPFEYHYLDGYSSLDELPEWVNQADLEPVYGRLAQRHRRELPPG</sequence>
<protein>
    <submittedName>
        <fullName evidence="1">Uncharacterized protein</fullName>
    </submittedName>
</protein>
<name>A0A0W1RBW7_9EURY</name>
<comment type="caution">
    <text evidence="1">The sequence shown here is derived from an EMBL/GenBank/DDBJ whole genome shotgun (WGS) entry which is preliminary data.</text>
</comment>
<evidence type="ECO:0000313" key="1">
    <source>
        <dbReference type="EMBL" id="KTG11196.1"/>
    </source>
</evidence>
<dbReference type="AlphaFoldDB" id="A0A0W1RBW7"/>
<reference evidence="1 2" key="1">
    <citation type="submission" date="2015-12" db="EMBL/GenBank/DDBJ databases">
        <title>Haloprofundus marisrubri gen. nov., sp. nov., an extremely halophilic archaeon isolated from the Discovery deep brine-seawater interface in the Red Sea.</title>
        <authorList>
            <person name="Zhang G."/>
            <person name="Stingl U."/>
            <person name="Rashid M."/>
        </authorList>
    </citation>
    <scope>NUCLEOTIDE SEQUENCE [LARGE SCALE GENOMIC DNA]</scope>
    <source>
        <strain evidence="1 2">SB9</strain>
    </source>
</reference>
<dbReference type="Proteomes" id="UP000054387">
    <property type="component" value="Unassembled WGS sequence"/>
</dbReference>
<organism evidence="1 2">
    <name type="scientific">Haloprofundus marisrubri</name>
    <dbReference type="NCBI Taxonomy" id="1514971"/>
    <lineage>
        <taxon>Archaea</taxon>
        <taxon>Methanobacteriati</taxon>
        <taxon>Methanobacteriota</taxon>
        <taxon>Stenosarchaea group</taxon>
        <taxon>Halobacteria</taxon>
        <taxon>Halobacteriales</taxon>
        <taxon>Haloferacaceae</taxon>
        <taxon>Haloprofundus</taxon>
    </lineage>
</organism>
<dbReference type="OrthoDB" id="290006at2157"/>
<dbReference type="EMBL" id="LOPU01000011">
    <property type="protein sequence ID" value="KTG11196.1"/>
    <property type="molecule type" value="Genomic_DNA"/>
</dbReference>
<proteinExistence type="predicted"/>
<dbReference type="RefSeq" id="WP_058580258.1">
    <property type="nucleotide sequence ID" value="NZ_LOPU01000011.1"/>
</dbReference>